<feature type="transmembrane region" description="Helical" evidence="1">
    <location>
        <begin position="12"/>
        <end position="36"/>
    </location>
</feature>
<dbReference type="AlphaFoldDB" id="A0A5C3MSU1"/>
<feature type="transmembrane region" description="Helical" evidence="1">
    <location>
        <begin position="141"/>
        <end position="164"/>
    </location>
</feature>
<evidence type="ECO:0000256" key="1">
    <source>
        <dbReference type="SAM" id="Phobius"/>
    </source>
</evidence>
<keyword evidence="1" id="KW-0472">Membrane</keyword>
<dbReference type="OrthoDB" id="3239304at2759"/>
<keyword evidence="1" id="KW-0812">Transmembrane</keyword>
<dbReference type="STRING" id="5364.A0A5C3MSU1"/>
<gene>
    <name evidence="2" type="ORF">OE88DRAFT_1737699</name>
</gene>
<evidence type="ECO:0000313" key="2">
    <source>
        <dbReference type="EMBL" id="TFK48434.1"/>
    </source>
</evidence>
<proteinExistence type="predicted"/>
<feature type="transmembrane region" description="Helical" evidence="1">
    <location>
        <begin position="56"/>
        <end position="77"/>
    </location>
</feature>
<evidence type="ECO:0000313" key="3">
    <source>
        <dbReference type="Proteomes" id="UP000305948"/>
    </source>
</evidence>
<protein>
    <submittedName>
        <fullName evidence="2">Uncharacterized protein</fullName>
    </submittedName>
</protein>
<sequence>MSPHFCCCLPIRLGAFLISFIQFGLNGIIAALIWIAVAGNRDHHFLDTKDMYRDTIVQGVLFSLMAAVALGAFIGSIRNRSGWMVPYSIITGVLLVARTVVAVLNIITIAREPDSELISQCVNDQPNNQQNTDFCHKNYKWIKALAIIIFIVPLLVETYALWIIHQYGEKLEDKEEEAGWSKSQAYSMSTGPYATVGRGSQEGLTNAPYNYPYSDGAHSFGNKPDA</sequence>
<organism evidence="2 3">
    <name type="scientific">Heliocybe sulcata</name>
    <dbReference type="NCBI Taxonomy" id="5364"/>
    <lineage>
        <taxon>Eukaryota</taxon>
        <taxon>Fungi</taxon>
        <taxon>Dikarya</taxon>
        <taxon>Basidiomycota</taxon>
        <taxon>Agaricomycotina</taxon>
        <taxon>Agaricomycetes</taxon>
        <taxon>Gloeophyllales</taxon>
        <taxon>Gloeophyllaceae</taxon>
        <taxon>Heliocybe</taxon>
    </lineage>
</organism>
<accession>A0A5C3MSU1</accession>
<dbReference type="EMBL" id="ML213519">
    <property type="protein sequence ID" value="TFK48434.1"/>
    <property type="molecule type" value="Genomic_DNA"/>
</dbReference>
<reference evidence="2 3" key="1">
    <citation type="journal article" date="2019" name="Nat. Ecol. Evol.">
        <title>Megaphylogeny resolves global patterns of mushroom evolution.</title>
        <authorList>
            <person name="Varga T."/>
            <person name="Krizsan K."/>
            <person name="Foldi C."/>
            <person name="Dima B."/>
            <person name="Sanchez-Garcia M."/>
            <person name="Sanchez-Ramirez S."/>
            <person name="Szollosi G.J."/>
            <person name="Szarkandi J.G."/>
            <person name="Papp V."/>
            <person name="Albert L."/>
            <person name="Andreopoulos W."/>
            <person name="Angelini C."/>
            <person name="Antonin V."/>
            <person name="Barry K.W."/>
            <person name="Bougher N.L."/>
            <person name="Buchanan P."/>
            <person name="Buyck B."/>
            <person name="Bense V."/>
            <person name="Catcheside P."/>
            <person name="Chovatia M."/>
            <person name="Cooper J."/>
            <person name="Damon W."/>
            <person name="Desjardin D."/>
            <person name="Finy P."/>
            <person name="Geml J."/>
            <person name="Haridas S."/>
            <person name="Hughes K."/>
            <person name="Justo A."/>
            <person name="Karasinski D."/>
            <person name="Kautmanova I."/>
            <person name="Kiss B."/>
            <person name="Kocsube S."/>
            <person name="Kotiranta H."/>
            <person name="LaButti K.M."/>
            <person name="Lechner B.E."/>
            <person name="Liimatainen K."/>
            <person name="Lipzen A."/>
            <person name="Lukacs Z."/>
            <person name="Mihaltcheva S."/>
            <person name="Morgado L.N."/>
            <person name="Niskanen T."/>
            <person name="Noordeloos M.E."/>
            <person name="Ohm R.A."/>
            <person name="Ortiz-Santana B."/>
            <person name="Ovrebo C."/>
            <person name="Racz N."/>
            <person name="Riley R."/>
            <person name="Savchenko A."/>
            <person name="Shiryaev A."/>
            <person name="Soop K."/>
            <person name="Spirin V."/>
            <person name="Szebenyi C."/>
            <person name="Tomsovsky M."/>
            <person name="Tulloss R.E."/>
            <person name="Uehling J."/>
            <person name="Grigoriev I.V."/>
            <person name="Vagvolgyi C."/>
            <person name="Papp T."/>
            <person name="Martin F.M."/>
            <person name="Miettinen O."/>
            <person name="Hibbett D.S."/>
            <person name="Nagy L.G."/>
        </authorList>
    </citation>
    <scope>NUCLEOTIDE SEQUENCE [LARGE SCALE GENOMIC DNA]</scope>
    <source>
        <strain evidence="2 3">OMC1185</strain>
    </source>
</reference>
<feature type="transmembrane region" description="Helical" evidence="1">
    <location>
        <begin position="89"/>
        <end position="110"/>
    </location>
</feature>
<keyword evidence="1" id="KW-1133">Transmembrane helix</keyword>
<dbReference type="Proteomes" id="UP000305948">
    <property type="component" value="Unassembled WGS sequence"/>
</dbReference>
<keyword evidence="3" id="KW-1185">Reference proteome</keyword>
<name>A0A5C3MSU1_9AGAM</name>